<evidence type="ECO:0000256" key="2">
    <source>
        <dbReference type="ARBA" id="ARBA00022723"/>
    </source>
</evidence>
<accession>A0A652KNA6</accession>
<comment type="miscellaneous">
    <text evidence="7">The reaction mechanism probably proceeds via the activation of Pup by phosphorylation of its C-terminal glutamate, which is then subject to nucleophilic attack by the substrate lysine, resulting in an isopeptide bond and the release of phosphate as a good leaving group.</text>
</comment>
<feature type="binding site" evidence="7">
    <location>
        <position position="63"/>
    </location>
    <ligand>
        <name>Mg(2+)</name>
        <dbReference type="ChEBI" id="CHEBI:18420"/>
    </ligand>
</feature>
<feature type="binding site" evidence="7">
    <location>
        <position position="53"/>
    </location>
    <ligand>
        <name>ATP</name>
        <dbReference type="ChEBI" id="CHEBI:30616"/>
    </ligand>
</feature>
<protein>
    <recommendedName>
        <fullName evidence="7 8">Pup--protein ligase</fullName>
        <ecNumber evidence="7 8">6.3.1.19</ecNumber>
    </recommendedName>
    <alternativeName>
        <fullName evidence="7">Proteasome accessory factor A</fullName>
    </alternativeName>
    <alternativeName>
        <fullName evidence="7">Pup-conjugating enzyme</fullName>
    </alternativeName>
</protein>
<dbReference type="HAMAP" id="MF_02111">
    <property type="entry name" value="Pup_ligase"/>
    <property type="match status" value="1"/>
</dbReference>
<dbReference type="GO" id="GO:0000287">
    <property type="term" value="F:magnesium ion binding"/>
    <property type="evidence" value="ECO:0007669"/>
    <property type="project" value="UniProtKB-UniRule"/>
</dbReference>
<organism evidence="10">
    <name type="scientific">Streptomyces sp. gb1(2016)</name>
    <dbReference type="NCBI Taxonomy" id="1828321"/>
    <lineage>
        <taxon>Bacteria</taxon>
        <taxon>Bacillati</taxon>
        <taxon>Actinomycetota</taxon>
        <taxon>Actinomycetes</taxon>
        <taxon>Kitasatosporales</taxon>
        <taxon>Streptomycetaceae</taxon>
        <taxon>Streptomyces</taxon>
    </lineage>
</organism>
<dbReference type="Pfam" id="PF03136">
    <property type="entry name" value="Pup_ligase"/>
    <property type="match status" value="1"/>
</dbReference>
<keyword evidence="3 7" id="KW-0547">Nucleotide-binding</keyword>
<dbReference type="GO" id="GO:0019787">
    <property type="term" value="F:ubiquitin-like protein transferase activity"/>
    <property type="evidence" value="ECO:0007669"/>
    <property type="project" value="UniProtKB-UniRule"/>
</dbReference>
<dbReference type="NCBIfam" id="TIGR03686">
    <property type="entry name" value="pupylate_PafA"/>
    <property type="match status" value="1"/>
</dbReference>
<evidence type="ECO:0000256" key="4">
    <source>
        <dbReference type="ARBA" id="ARBA00022786"/>
    </source>
</evidence>
<dbReference type="UniPathway" id="UPA00998"/>
<evidence type="ECO:0000313" key="10">
    <source>
        <dbReference type="EMBL" id="TXS25167.1"/>
    </source>
</evidence>
<keyword evidence="5 7" id="KW-0067">ATP-binding</keyword>
<dbReference type="UniPathway" id="UPA00997"/>
<gene>
    <name evidence="7 10" type="primary">pafA</name>
    <name evidence="10" type="ORF">EAO74_33135</name>
</gene>
<dbReference type="AlphaFoldDB" id="A0A652KNA6"/>
<reference evidence="10" key="1">
    <citation type="submission" date="2018-10" db="EMBL/GenBank/DDBJ databases">
        <authorList>
            <person name="Hariharan J."/>
            <person name="Choudoir M.J."/>
            <person name="Diebold P."/>
            <person name="Panke-Buisse K."/>
            <person name="Campbell A.N."/>
            <person name="Buckley D.H."/>
        </authorList>
    </citation>
    <scope>NUCLEOTIDE SEQUENCE</scope>
    <source>
        <strain evidence="10">Gb1</strain>
    </source>
</reference>
<evidence type="ECO:0000256" key="6">
    <source>
        <dbReference type="ARBA" id="ARBA00022842"/>
    </source>
</evidence>
<keyword evidence="1 7" id="KW-0436">Ligase</keyword>
<dbReference type="PANTHER" id="PTHR42307">
    <property type="entry name" value="PUP DEAMIDASE/DEPUPYLASE"/>
    <property type="match status" value="1"/>
</dbReference>
<dbReference type="EMBL" id="RDBM01000037">
    <property type="protein sequence ID" value="TXS25167.1"/>
    <property type="molecule type" value="Genomic_DNA"/>
</dbReference>
<dbReference type="PIRSF" id="PIRSF018077">
    <property type="entry name" value="UCP018077"/>
    <property type="match status" value="1"/>
</dbReference>
<comment type="function">
    <text evidence="7">Catalyzes the covalent attachment of the prokaryotic ubiquitin-like protein modifier Pup to the proteasomal substrate proteins, thereby targeting them for proteasomal degradation. This tagging system is termed pupylation. The ligation reaction involves the side-chain carboxylate of the C-terminal glutamate of Pup and the side-chain amino group of a substrate lysine.</text>
</comment>
<feature type="binding site" evidence="7">
    <location>
        <position position="66"/>
    </location>
    <ligand>
        <name>ATP</name>
        <dbReference type="ChEBI" id="CHEBI:30616"/>
    </ligand>
</feature>
<dbReference type="GO" id="GO:0070490">
    <property type="term" value="P:protein pupylation"/>
    <property type="evidence" value="ECO:0007669"/>
    <property type="project" value="UniProtKB-UniRule"/>
</dbReference>
<comment type="pathway">
    <text evidence="7">Protein modification; protein pupylation.</text>
</comment>
<dbReference type="GO" id="GO:0005524">
    <property type="term" value="F:ATP binding"/>
    <property type="evidence" value="ECO:0007669"/>
    <property type="project" value="UniProtKB-UniRule"/>
</dbReference>
<evidence type="ECO:0000256" key="3">
    <source>
        <dbReference type="ARBA" id="ARBA00022741"/>
    </source>
</evidence>
<keyword evidence="6 7" id="KW-0460">Magnesium</keyword>
<dbReference type="PANTHER" id="PTHR42307:SF3">
    <property type="entry name" value="PUP--PROTEIN LIGASE"/>
    <property type="match status" value="1"/>
</dbReference>
<feature type="binding site" evidence="7">
    <location>
        <position position="55"/>
    </location>
    <ligand>
        <name>Mg(2+)</name>
        <dbReference type="ChEBI" id="CHEBI:18420"/>
    </ligand>
</feature>
<comment type="caution">
    <text evidence="10">The sequence shown here is derived from an EMBL/GenBank/DDBJ whole genome shotgun (WGS) entry which is preliminary data.</text>
</comment>
<evidence type="ECO:0000256" key="7">
    <source>
        <dbReference type="HAMAP-Rule" id="MF_02111"/>
    </source>
</evidence>
<keyword evidence="2 7" id="KW-0479">Metal-binding</keyword>
<comment type="pathway">
    <text evidence="7">Protein degradation; proteasomal Pup-dependent pathway.</text>
</comment>
<dbReference type="EC" id="6.3.1.19" evidence="7 8"/>
<evidence type="ECO:0000256" key="1">
    <source>
        <dbReference type="ARBA" id="ARBA00022598"/>
    </source>
</evidence>
<feature type="active site" description="Proton acceptor" evidence="7 9">
    <location>
        <position position="57"/>
    </location>
</feature>
<evidence type="ECO:0000256" key="8">
    <source>
        <dbReference type="NCBIfam" id="TIGR03686"/>
    </source>
</evidence>
<evidence type="ECO:0000256" key="9">
    <source>
        <dbReference type="PIRSR" id="PIRSR018077-1"/>
    </source>
</evidence>
<dbReference type="RefSeq" id="WP_099178033.1">
    <property type="nucleotide sequence ID" value="NZ_RDBM01000037.1"/>
</dbReference>
<sequence length="453" mass="52050">MDRRIFGLENEYGVTCTFRGQRRLSPDEVARYLFRRVVSWGRSSNVFLRNGARLYLDVGSHPEYATPECDNVTELVTHDKAGERILEGLLVDAERRLHEEGIAGDVYLFKNNTDSAGNSYGCHENYLVARHGEFSRLADILIPFLVTRQLICGAGKVLQTPRGAVYCVSQRAEHIWEGVSSATTRSRPIINTRDEPHADAERYRRLHVIVGDSNMSETTMLLKVGATDLVLRMIEAGTVMRDLTLENPIRAIREVSHDITGQRKVRLASGREASAIEVQREYYEKAVDFVERRGIRTGTVDQVLELWGRTLDAIEAEDLDRIGTEIDWVMKYKLIERYRAKNNMTMSNPRVAQIDLAYHDIHRRRGLYYLLERKGQAARICNDLKIFEGKSVPPQTTRARLRGDFIRRAQEQRRDFTVDWVHLKLNDQAQRTVLCKDPFRSVDDRVEKLIAGM</sequence>
<comment type="similarity">
    <text evidence="7">Belongs to the Pup ligase/Pup deamidase family. Pup-conjugating enzyme subfamily.</text>
</comment>
<dbReference type="GO" id="GO:0010498">
    <property type="term" value="P:proteasomal protein catabolic process"/>
    <property type="evidence" value="ECO:0007669"/>
    <property type="project" value="UniProtKB-UniRule"/>
</dbReference>
<dbReference type="InterPro" id="IPR004347">
    <property type="entry name" value="Pup_ligase/deamidase"/>
</dbReference>
<keyword evidence="4 7" id="KW-0833">Ubl conjugation pathway</keyword>
<name>A0A652KNA6_9ACTN</name>
<dbReference type="InterPro" id="IPR022279">
    <property type="entry name" value="Pup_ligase"/>
</dbReference>
<feature type="binding site" evidence="7">
    <location>
        <position position="420"/>
    </location>
    <ligand>
        <name>ATP</name>
        <dbReference type="ChEBI" id="CHEBI:30616"/>
    </ligand>
</feature>
<dbReference type="GO" id="GO:0016879">
    <property type="term" value="F:ligase activity, forming carbon-nitrogen bonds"/>
    <property type="evidence" value="ECO:0007669"/>
    <property type="project" value="UniProtKB-UniRule"/>
</dbReference>
<feature type="binding site" evidence="7">
    <location>
        <position position="9"/>
    </location>
    <ligand>
        <name>Mg(2+)</name>
        <dbReference type="ChEBI" id="CHEBI:18420"/>
    </ligand>
</feature>
<dbReference type="GO" id="GO:0019941">
    <property type="term" value="P:modification-dependent protein catabolic process"/>
    <property type="evidence" value="ECO:0007669"/>
    <property type="project" value="UniProtKB-UniRule"/>
</dbReference>
<evidence type="ECO:0000256" key="5">
    <source>
        <dbReference type="ARBA" id="ARBA00022840"/>
    </source>
</evidence>
<proteinExistence type="inferred from homology"/>
<comment type="catalytic activity">
    <reaction evidence="7">
        <text>ATP + [prokaryotic ubiquitin-like protein]-L-glutamate + [protein]-L-lysine = ADP + phosphate + N(6)-([prokaryotic ubiquitin-like protein]-gamma-L-glutamyl)-[protein]-L-lysine.</text>
        <dbReference type="EC" id="6.3.1.19"/>
    </reaction>
</comment>